<feature type="transmembrane region" description="Helical" evidence="1">
    <location>
        <begin position="61"/>
        <end position="79"/>
    </location>
</feature>
<name>A0A0G3BL37_9BURK</name>
<gene>
    <name evidence="2" type="ORF">AAW51_3473</name>
</gene>
<keyword evidence="1" id="KW-0472">Membrane</keyword>
<organism evidence="2 3">
    <name type="scientific">Caldimonas brevitalea</name>
    <dbReference type="NCBI Taxonomy" id="413882"/>
    <lineage>
        <taxon>Bacteria</taxon>
        <taxon>Pseudomonadati</taxon>
        <taxon>Pseudomonadota</taxon>
        <taxon>Betaproteobacteria</taxon>
        <taxon>Burkholderiales</taxon>
        <taxon>Sphaerotilaceae</taxon>
        <taxon>Caldimonas</taxon>
    </lineage>
</organism>
<dbReference type="RefSeq" id="WP_157359945.1">
    <property type="nucleotide sequence ID" value="NZ_CP011371.1"/>
</dbReference>
<sequence>MSLGTAERFGHGAAIRRSAQETFLCQHVKLRLVLHAEPYMSSGTRIQFDPKPDPLEQKVRLVCGALLGVLVAGGMFLEFGPFDAAGTVVLVLVCILGCALGALQGGDRFWTAFLRLLGKL</sequence>
<keyword evidence="1" id="KW-1133">Transmembrane helix</keyword>
<dbReference type="AlphaFoldDB" id="A0A0G3BL37"/>
<protein>
    <submittedName>
        <fullName evidence="2">Uncharacterized protein</fullName>
    </submittedName>
</protein>
<dbReference type="STRING" id="413882.AAW51_3473"/>
<evidence type="ECO:0000256" key="1">
    <source>
        <dbReference type="SAM" id="Phobius"/>
    </source>
</evidence>
<reference evidence="2 3" key="1">
    <citation type="submission" date="2015-05" db="EMBL/GenBank/DDBJ databases">
        <authorList>
            <person name="Tang B."/>
            <person name="Yu Y."/>
        </authorList>
    </citation>
    <scope>NUCLEOTIDE SEQUENCE [LARGE SCALE GENOMIC DNA]</scope>
    <source>
        <strain evidence="2 3">DSM 7029</strain>
    </source>
</reference>
<feature type="transmembrane region" description="Helical" evidence="1">
    <location>
        <begin position="85"/>
        <end position="103"/>
    </location>
</feature>
<dbReference type="KEGG" id="pbh:AAW51_3473"/>
<keyword evidence="1" id="KW-0812">Transmembrane</keyword>
<dbReference type="Proteomes" id="UP000035352">
    <property type="component" value="Chromosome"/>
</dbReference>
<evidence type="ECO:0000313" key="2">
    <source>
        <dbReference type="EMBL" id="AKJ30164.1"/>
    </source>
</evidence>
<accession>A0A0G3BL37</accession>
<keyword evidence="3" id="KW-1185">Reference proteome</keyword>
<proteinExistence type="predicted"/>
<dbReference type="EMBL" id="CP011371">
    <property type="protein sequence ID" value="AKJ30164.1"/>
    <property type="molecule type" value="Genomic_DNA"/>
</dbReference>
<evidence type="ECO:0000313" key="3">
    <source>
        <dbReference type="Proteomes" id="UP000035352"/>
    </source>
</evidence>